<dbReference type="EMBL" id="JAIHOM010000117">
    <property type="protein sequence ID" value="MCW6038211.1"/>
    <property type="molecule type" value="Genomic_DNA"/>
</dbReference>
<dbReference type="PANTHER" id="PTHR30329:SF21">
    <property type="entry name" value="LIPOPROTEIN YIAD-RELATED"/>
    <property type="match status" value="1"/>
</dbReference>
<feature type="region of interest" description="Disordered" evidence="3">
    <location>
        <begin position="1246"/>
        <end position="1270"/>
    </location>
</feature>
<feature type="compositionally biased region" description="Polar residues" evidence="3">
    <location>
        <begin position="381"/>
        <end position="413"/>
    </location>
</feature>
<organism evidence="7 8">
    <name type="scientific">Spirulina subsalsa FACHB-351</name>
    <dbReference type="NCBI Taxonomy" id="234711"/>
    <lineage>
        <taxon>Bacteria</taxon>
        <taxon>Bacillati</taxon>
        <taxon>Cyanobacteriota</taxon>
        <taxon>Cyanophyceae</taxon>
        <taxon>Spirulinales</taxon>
        <taxon>Spirulinaceae</taxon>
        <taxon>Spirulina</taxon>
    </lineage>
</organism>
<dbReference type="Gene3D" id="3.30.1330.60">
    <property type="entry name" value="OmpA-like domain"/>
    <property type="match status" value="1"/>
</dbReference>
<dbReference type="CDD" id="cd07185">
    <property type="entry name" value="OmpA_C-like"/>
    <property type="match status" value="1"/>
</dbReference>
<dbReference type="Pfam" id="PF00691">
    <property type="entry name" value="OmpA"/>
    <property type="match status" value="1"/>
</dbReference>
<dbReference type="PANTHER" id="PTHR30329">
    <property type="entry name" value="STATOR ELEMENT OF FLAGELLAR MOTOR COMPLEX"/>
    <property type="match status" value="1"/>
</dbReference>
<evidence type="ECO:0000313" key="8">
    <source>
        <dbReference type="Proteomes" id="UP001526426"/>
    </source>
</evidence>
<feature type="compositionally biased region" description="Basic and acidic residues" evidence="3">
    <location>
        <begin position="333"/>
        <end position="345"/>
    </location>
</feature>
<dbReference type="RefSeq" id="WP_265266112.1">
    <property type="nucleotide sequence ID" value="NZ_JAIHOM010000117.1"/>
</dbReference>
<gene>
    <name evidence="7" type="ORF">K4A83_18315</name>
</gene>
<feature type="compositionally biased region" description="Polar residues" evidence="3">
    <location>
        <begin position="346"/>
        <end position="356"/>
    </location>
</feature>
<feature type="compositionally biased region" description="Low complexity" evidence="3">
    <location>
        <begin position="136"/>
        <end position="156"/>
    </location>
</feature>
<dbReference type="PROSITE" id="PS51123">
    <property type="entry name" value="OMPA_2"/>
    <property type="match status" value="1"/>
</dbReference>
<evidence type="ECO:0000313" key="7">
    <source>
        <dbReference type="EMBL" id="MCW6038211.1"/>
    </source>
</evidence>
<evidence type="ECO:0000259" key="6">
    <source>
        <dbReference type="PROSITE" id="PS51123"/>
    </source>
</evidence>
<feature type="compositionally biased region" description="Low complexity" evidence="3">
    <location>
        <begin position="273"/>
        <end position="289"/>
    </location>
</feature>
<comment type="caution">
    <text evidence="7">The sequence shown here is derived from an EMBL/GenBank/DDBJ whole genome shotgun (WGS) entry which is preliminary data.</text>
</comment>
<feature type="coiled-coil region" evidence="2">
    <location>
        <begin position="627"/>
        <end position="679"/>
    </location>
</feature>
<dbReference type="SUPFAM" id="SSF103088">
    <property type="entry name" value="OmpA-like"/>
    <property type="match status" value="1"/>
</dbReference>
<proteinExistence type="predicted"/>
<dbReference type="InterPro" id="IPR006665">
    <property type="entry name" value="OmpA-like"/>
</dbReference>
<dbReference type="Gene3D" id="3.40.1520.20">
    <property type="match status" value="1"/>
</dbReference>
<feature type="compositionally biased region" description="Basic and acidic residues" evidence="3">
    <location>
        <begin position="424"/>
        <end position="434"/>
    </location>
</feature>
<dbReference type="Proteomes" id="UP001526426">
    <property type="component" value="Unassembled WGS sequence"/>
</dbReference>
<protein>
    <submittedName>
        <fullName evidence="7">OmpA family protein</fullName>
    </submittedName>
</protein>
<feature type="transmembrane region" description="Helical" evidence="4">
    <location>
        <begin position="1004"/>
        <end position="1023"/>
    </location>
</feature>
<keyword evidence="8" id="KW-1185">Reference proteome</keyword>
<feature type="region of interest" description="Disordered" evidence="3">
    <location>
        <begin position="1"/>
        <end position="458"/>
    </location>
</feature>
<feature type="region of interest" description="Disordered" evidence="3">
    <location>
        <begin position="497"/>
        <end position="578"/>
    </location>
</feature>
<dbReference type="PROSITE" id="PS50914">
    <property type="entry name" value="BON"/>
    <property type="match status" value="1"/>
</dbReference>
<evidence type="ECO:0000256" key="3">
    <source>
        <dbReference type="SAM" id="MobiDB-lite"/>
    </source>
</evidence>
<dbReference type="InterPro" id="IPR007055">
    <property type="entry name" value="BON_dom"/>
</dbReference>
<keyword evidence="2" id="KW-0175">Coiled coil</keyword>
<dbReference type="InterPro" id="IPR036737">
    <property type="entry name" value="OmpA-like_sf"/>
</dbReference>
<evidence type="ECO:0000259" key="5">
    <source>
        <dbReference type="PROSITE" id="PS50914"/>
    </source>
</evidence>
<keyword evidence="1 4" id="KW-0472">Membrane</keyword>
<dbReference type="InterPro" id="IPR050330">
    <property type="entry name" value="Bact_OuterMem_StrucFunc"/>
</dbReference>
<name>A0ABT3L9M5_9CYAN</name>
<reference evidence="7 8" key="1">
    <citation type="submission" date="2021-08" db="EMBL/GenBank/DDBJ databases">
        <title>Draft genome sequence of Spirulina subsalsa with high tolerance to salinity and hype-accumulation of phycocyanin.</title>
        <authorList>
            <person name="Pei H."/>
            <person name="Jiang L."/>
        </authorList>
    </citation>
    <scope>NUCLEOTIDE SEQUENCE [LARGE SCALE GENOMIC DNA]</scope>
    <source>
        <strain evidence="7 8">FACHB-351</strain>
    </source>
</reference>
<feature type="domain" description="OmpA-like" evidence="6">
    <location>
        <begin position="1164"/>
        <end position="1283"/>
    </location>
</feature>
<evidence type="ECO:0000256" key="1">
    <source>
        <dbReference type="PROSITE-ProRule" id="PRU00473"/>
    </source>
</evidence>
<keyword evidence="4" id="KW-1133">Transmembrane helix</keyword>
<evidence type="ECO:0000256" key="4">
    <source>
        <dbReference type="SAM" id="Phobius"/>
    </source>
</evidence>
<evidence type="ECO:0000256" key="2">
    <source>
        <dbReference type="SAM" id="Coils"/>
    </source>
</evidence>
<feature type="compositionally biased region" description="Polar residues" evidence="3">
    <location>
        <begin position="204"/>
        <end position="223"/>
    </location>
</feature>
<accession>A0ABT3L9M5</accession>
<feature type="compositionally biased region" description="Polar residues" evidence="3">
    <location>
        <begin position="1"/>
        <end position="10"/>
    </location>
</feature>
<dbReference type="Pfam" id="PF04972">
    <property type="entry name" value="BON"/>
    <property type="match status" value="1"/>
</dbReference>
<feature type="domain" description="BON" evidence="5">
    <location>
        <begin position="1029"/>
        <end position="1097"/>
    </location>
</feature>
<sequence length="1289" mass="140319">MASSKQNQGSAEAKLKRNGQNGGTPPTVPDPWNQDEAFDFWSDVGNREENFDQVPPSEQSTGSKFSGGHPAQDDKLAGVLEDLQELLSQKPSPSQTQPPPTMTEQDKARSLSPTLDLTQKIHKFQPGLDEDEVELPPSRISPESASPPEIASVAESVPPADSASPEPPIASAHPTTSPEAAKTPPPIDLAAIASFLSSRKGEKATTQQQDPVQSFTPDVTPSQPRGEGETLIAFPQKDEPDVKAENILPFQGKTPPREKVIPFQQKPPEEENLPSSEPETPTPETLVSPDLEPEQETLSPAEAASRLDTLLDAVFPLTEESPEDHPATPPPDPAREDQKEDRENQSSETVATSASPWANPFPTPPPPPPRKTVEEHKPSAPASQNGANSGARNGSRNGSDQNGRQKPTGTVRSGTKPFLRSQAKKKEDPLKSFRDLLLSPTPPPPPVEEEEDNLLDTPDLLLEASLEQLQGWAQERQATAAEREADLSPLVEDLEAELTPPMASVEEIEEITPPVRNREELTPPMAPVEEVEEITSPVGNREELTPPMAPVEEVEEITSPVGEQETVAEPPTVSHQEVVLEDELEPQIQTEPVPEQVMPPETISEVVSAPSEALDPPEMSSPSSPKAEEVVEAIQQQLERINQSDRQGDRKEELNEADFAQVRQLIGQLETKLSSLENQVYEPTEVINPLVPLMVQLLKMKVGVSQEAMTELLVPIIDDIIQQRVTQDQVAMSQALAQVLPLAIEQEIQRSPRAIARAIAPEIAAALQEQNKLERDAIPEALGPAMGRAIKAQIELERDAMVDALYPVVGNTISKYMGELVASINEKVDQTLSLSGVQRKIKARIQGVSEAELILQEASPVKVQAIFLIHKASGLVIAEMQPHGEQRLESNMIAGMLTAIRSFVNDCIAESGQIAELNEIEYGNSRIILEVAGYCYLAVAVEGNPSTAVVKHLRRTLGEITQKHGQLIEQYDGDRAGMPDSVTQALEQLEQKLQKSGQQKSPSALLTLLVILLIVVVLPWSYFQVRGFLDRRLESQIESALTDLENASYSQLTPTVNGKRVILSGRVPLEQVKADAEKMVAGINSNLEVDNQIIVVQIPPDPANVANTVAVVASLLNRSNNVNLTAGYQPGTVILRGNFNNPEDYKLIVESFDQIPGIETVNTAQLLPEFLRERVFFEMGSSRVPFGSLSNARVNQIRNFLAEYPEIGLRIIGHSDSAGPAQSNQELAMERAKNVQSVLLSQGLDPERLAINGTAEPPPEVETNDSADRSRVVRFELMPAPSASSLPAP</sequence>
<keyword evidence="4" id="KW-0812">Transmembrane</keyword>
<feature type="compositionally biased region" description="Pro residues" evidence="3">
    <location>
        <begin position="359"/>
        <end position="370"/>
    </location>
</feature>